<evidence type="ECO:0000256" key="7">
    <source>
        <dbReference type="ARBA" id="ARBA00022842"/>
    </source>
</evidence>
<feature type="binding site" evidence="11">
    <location>
        <position position="118"/>
    </location>
    <ligand>
        <name>NAD(+)</name>
        <dbReference type="ChEBI" id="CHEBI:57540"/>
    </ligand>
</feature>
<evidence type="ECO:0000256" key="11">
    <source>
        <dbReference type="HAMAP-Rule" id="MF_01588"/>
    </source>
</evidence>
<dbReference type="Pfam" id="PF03120">
    <property type="entry name" value="OB_DNA_ligase"/>
    <property type="match status" value="1"/>
</dbReference>
<proteinExistence type="inferred from homology"/>
<dbReference type="Gene3D" id="6.20.10.30">
    <property type="match status" value="1"/>
</dbReference>
<dbReference type="Gene3D" id="2.40.50.140">
    <property type="entry name" value="Nucleic acid-binding proteins"/>
    <property type="match status" value="1"/>
</dbReference>
<dbReference type="SUPFAM" id="SSF50249">
    <property type="entry name" value="Nucleic acid-binding proteins"/>
    <property type="match status" value="1"/>
</dbReference>
<dbReference type="PANTHER" id="PTHR23389">
    <property type="entry name" value="CHROMOSOME TRANSMISSION FIDELITY FACTOR 18"/>
    <property type="match status" value="1"/>
</dbReference>
<dbReference type="SMART" id="SM00278">
    <property type="entry name" value="HhH1"/>
    <property type="match status" value="3"/>
</dbReference>
<dbReference type="SMART" id="SM00292">
    <property type="entry name" value="BRCT"/>
    <property type="match status" value="1"/>
</dbReference>
<dbReference type="EC" id="6.5.1.2" evidence="11 12"/>
<feature type="binding site" evidence="11">
    <location>
        <begin position="37"/>
        <end position="41"/>
    </location>
    <ligand>
        <name>NAD(+)</name>
        <dbReference type="ChEBI" id="CHEBI:57540"/>
    </ligand>
</feature>
<dbReference type="InterPro" id="IPR004149">
    <property type="entry name" value="Znf_DNAligase_C4"/>
</dbReference>
<dbReference type="Gene3D" id="3.40.50.10190">
    <property type="entry name" value="BRCT domain"/>
    <property type="match status" value="1"/>
</dbReference>
<dbReference type="InterPro" id="IPR003583">
    <property type="entry name" value="Hlx-hairpin-Hlx_DNA-bd_motif"/>
</dbReference>
<dbReference type="RefSeq" id="WP_194866387.1">
    <property type="nucleotide sequence ID" value="NZ_ARXX01000105.1"/>
</dbReference>
<dbReference type="NCBIfam" id="TIGR00575">
    <property type="entry name" value="dnlj"/>
    <property type="match status" value="1"/>
</dbReference>
<keyword evidence="8 11" id="KW-0520">NAD</keyword>
<dbReference type="PROSITE" id="PS50172">
    <property type="entry name" value="BRCT"/>
    <property type="match status" value="1"/>
</dbReference>
<dbReference type="InterPro" id="IPR004150">
    <property type="entry name" value="NAD_DNA_ligase_OB"/>
</dbReference>
<dbReference type="CDD" id="cd17748">
    <property type="entry name" value="BRCT_DNA_ligase_like"/>
    <property type="match status" value="1"/>
</dbReference>
<feature type="binding site" evidence="11">
    <location>
        <position position="319"/>
    </location>
    <ligand>
        <name>NAD(+)</name>
        <dbReference type="ChEBI" id="CHEBI:57540"/>
    </ligand>
</feature>
<evidence type="ECO:0000259" key="13">
    <source>
        <dbReference type="PROSITE" id="PS50172"/>
    </source>
</evidence>
<protein>
    <recommendedName>
        <fullName evidence="11 12">DNA ligase</fullName>
        <ecNumber evidence="11 12">6.5.1.2</ecNumber>
    </recommendedName>
    <alternativeName>
        <fullName evidence="11">Polydeoxyribonucleotide synthase [NAD(+)]</fullName>
    </alternativeName>
</protein>
<dbReference type="PIRSF" id="PIRSF001604">
    <property type="entry name" value="LigA"/>
    <property type="match status" value="1"/>
</dbReference>
<comment type="caution">
    <text evidence="11">Lacks conserved residue(s) required for the propagation of feature annotation.</text>
</comment>
<dbReference type="InterPro" id="IPR033136">
    <property type="entry name" value="DNA_ligase_CS"/>
</dbReference>
<feature type="binding site" evidence="11">
    <location>
        <begin position="86"/>
        <end position="87"/>
    </location>
    <ligand>
        <name>NAD(+)</name>
        <dbReference type="ChEBI" id="CHEBI:57540"/>
    </ligand>
</feature>
<evidence type="ECO:0000256" key="1">
    <source>
        <dbReference type="ARBA" id="ARBA00004067"/>
    </source>
</evidence>
<dbReference type="InterPro" id="IPR001679">
    <property type="entry name" value="DNA_ligase"/>
</dbReference>
<keyword evidence="15" id="KW-1185">Reference proteome</keyword>
<dbReference type="InterPro" id="IPR001357">
    <property type="entry name" value="BRCT_dom"/>
</dbReference>
<evidence type="ECO:0000256" key="2">
    <source>
        <dbReference type="ARBA" id="ARBA00022598"/>
    </source>
</evidence>
<feature type="active site" description="N6-AMP-lysine intermediate" evidence="11">
    <location>
        <position position="120"/>
    </location>
</feature>
<feature type="binding site" evidence="11">
    <location>
        <position position="413"/>
    </location>
    <ligand>
        <name>Zn(2+)</name>
        <dbReference type="ChEBI" id="CHEBI:29105"/>
    </ligand>
</feature>
<comment type="similarity">
    <text evidence="11">Belongs to the NAD-dependent DNA ligase family. LigA subfamily.</text>
</comment>
<evidence type="ECO:0000256" key="5">
    <source>
        <dbReference type="ARBA" id="ARBA00022763"/>
    </source>
</evidence>
<dbReference type="Gene3D" id="1.10.287.610">
    <property type="entry name" value="Helix hairpin bin"/>
    <property type="match status" value="1"/>
</dbReference>
<dbReference type="Pfam" id="PF12826">
    <property type="entry name" value="HHH_2"/>
    <property type="match status" value="1"/>
</dbReference>
<dbReference type="InterPro" id="IPR036420">
    <property type="entry name" value="BRCT_dom_sf"/>
</dbReference>
<accession>A0ABS0AWB9</accession>
<keyword evidence="9 11" id="KW-0234">DNA repair</keyword>
<dbReference type="NCBIfam" id="NF005932">
    <property type="entry name" value="PRK07956.1"/>
    <property type="match status" value="1"/>
</dbReference>
<comment type="caution">
    <text evidence="14">The sequence shown here is derived from an EMBL/GenBank/DDBJ whole genome shotgun (WGS) entry which is preliminary data.</text>
</comment>
<dbReference type="InterPro" id="IPR010994">
    <property type="entry name" value="RuvA_2-like"/>
</dbReference>
<dbReference type="Proteomes" id="UP000662703">
    <property type="component" value="Unassembled WGS sequence"/>
</dbReference>
<dbReference type="Pfam" id="PF00533">
    <property type="entry name" value="BRCT"/>
    <property type="match status" value="1"/>
</dbReference>
<evidence type="ECO:0000256" key="6">
    <source>
        <dbReference type="ARBA" id="ARBA00022833"/>
    </source>
</evidence>
<dbReference type="Pfam" id="PF01653">
    <property type="entry name" value="DNA_ligase_aden"/>
    <property type="match status" value="1"/>
</dbReference>
<dbReference type="InterPro" id="IPR041663">
    <property type="entry name" value="DisA/LigA_HHH"/>
</dbReference>
<dbReference type="EMBL" id="ARXX01000105">
    <property type="protein sequence ID" value="MBF5058433.1"/>
    <property type="molecule type" value="Genomic_DNA"/>
</dbReference>
<dbReference type="Pfam" id="PF03119">
    <property type="entry name" value="DNA_ligase_ZBD"/>
    <property type="match status" value="1"/>
</dbReference>
<keyword evidence="2 11" id="KW-0436">Ligase</keyword>
<dbReference type="HAMAP" id="MF_01588">
    <property type="entry name" value="DNA_ligase_A"/>
    <property type="match status" value="1"/>
</dbReference>
<dbReference type="SUPFAM" id="SSF56091">
    <property type="entry name" value="DNA ligase/mRNA capping enzyme, catalytic domain"/>
    <property type="match status" value="1"/>
</dbReference>
<dbReference type="InterPro" id="IPR013840">
    <property type="entry name" value="DNAligase_N"/>
</dbReference>
<dbReference type="SUPFAM" id="SSF52113">
    <property type="entry name" value="BRCT domain"/>
    <property type="match status" value="1"/>
</dbReference>
<comment type="function">
    <text evidence="1 11">DNA ligase that catalyzes the formation of phosphodiester linkages between 5'-phosphoryl and 3'-hydroxyl groups in double-stranded DNA using NAD as a coenzyme and as the energy source for the reaction. It is essential for DNA replication and repair of damaged DNA.</text>
</comment>
<dbReference type="InterPro" id="IPR018239">
    <property type="entry name" value="DNA_ligase_AS"/>
</dbReference>
<keyword evidence="3 11" id="KW-0235">DNA replication</keyword>
<dbReference type="GO" id="GO:0003911">
    <property type="term" value="F:DNA ligase (NAD+) activity"/>
    <property type="evidence" value="ECO:0007669"/>
    <property type="project" value="UniProtKB-EC"/>
</dbReference>
<feature type="binding site" evidence="11">
    <location>
        <position position="295"/>
    </location>
    <ligand>
        <name>NAD(+)</name>
        <dbReference type="ChEBI" id="CHEBI:57540"/>
    </ligand>
</feature>
<evidence type="ECO:0000256" key="4">
    <source>
        <dbReference type="ARBA" id="ARBA00022723"/>
    </source>
</evidence>
<keyword evidence="7 11" id="KW-0460">Magnesium</keyword>
<feature type="binding site" evidence="11">
    <location>
        <position position="141"/>
    </location>
    <ligand>
        <name>NAD(+)</name>
        <dbReference type="ChEBI" id="CHEBI:57540"/>
    </ligand>
</feature>
<sequence>MTSKKTPAPADEIQQLRDTLNDWSYRYYTLDDPSVPDAEYDRAFRRLQELEEAHPDLVTDDSPTQRVGDAPLDAFEEVRHAVPMLSLGNAFNDQELRDFDQRVRERLDVSGPVDYVAEPKLDGLAVSLVYENGRLVRGATRGDGETGEDITANVRTIDSIPLRLRGDNPPTLLEVRGEVVMPHSGFRDLNRRQEEAGHKTFANPRNAAAGSLRQLDSRITAERPLEFYAYSVARLEGEPWPDTHSAMLDRLRELNLRVNGEVRRCRGIDALLDFYNDIQERRERLDYDIDGVVYKVDRFDWQRDLGFVSRAPRWAIAHKFPAQEELTVLNDVDWQVGRTGALTPVAKLEPVQVGGVTVSNATLHNIDEIRRLDIRVGDTVVIYRAGDVIPKVVKTVPERRPDNAREIHLPERCPVCDSEILRADDGVVARCTGGLICGAQRREAIKHFASRRAMDIDGLGDKLVDALVDQELIDNVADLYKLKAEDVAGLERMGEKSAANLMAALEASKHNSLSRFLFALGILQIGEETAKALADCFGDLEAIRHAPLMLFLQVPDVGGEVARAIAAFFAEDHNEKVIDDLLAAGVTPASDGVPSRRFVDALTLAGFLRGAKFLGMPLSGVGDKTLETLGRHYRALDDLLEAVEAGEDDTDTGVKAATLEKLKEGLRADDWLARLRAAEAYAAKLAAKAPAGAADERPLEGETWVLTGTLSRLTRGEAKERLESLGAKVAGSVSKNTARVVAGEAAGSKLAKAEKLGVEVMDEDTFVHFLAGHGIALPEQ</sequence>
<keyword evidence="4 11" id="KW-0479">Metal-binding</keyword>
<dbReference type="PANTHER" id="PTHR23389:SF9">
    <property type="entry name" value="DNA LIGASE"/>
    <property type="match status" value="1"/>
</dbReference>
<dbReference type="Gene3D" id="1.10.150.20">
    <property type="entry name" value="5' to 3' exonuclease, C-terminal subdomain"/>
    <property type="match status" value="2"/>
</dbReference>
<feature type="binding site" evidence="11">
    <location>
        <position position="178"/>
    </location>
    <ligand>
        <name>NAD(+)</name>
        <dbReference type="ChEBI" id="CHEBI:57540"/>
    </ligand>
</feature>
<evidence type="ECO:0000313" key="15">
    <source>
        <dbReference type="Proteomes" id="UP000662703"/>
    </source>
</evidence>
<feature type="binding site" evidence="11">
    <location>
        <position position="416"/>
    </location>
    <ligand>
        <name>Zn(2+)</name>
        <dbReference type="ChEBI" id="CHEBI:29105"/>
    </ligand>
</feature>
<keyword evidence="6 11" id="KW-0862">Zinc</keyword>
<gene>
    <name evidence="11 14" type="primary">ligA</name>
    <name evidence="14" type="ORF">Y5W_03727</name>
</gene>
<evidence type="ECO:0000256" key="3">
    <source>
        <dbReference type="ARBA" id="ARBA00022705"/>
    </source>
</evidence>
<keyword evidence="5 11" id="KW-0227">DNA damage</keyword>
<evidence type="ECO:0000313" key="14">
    <source>
        <dbReference type="EMBL" id="MBF5058433.1"/>
    </source>
</evidence>
<dbReference type="Pfam" id="PF14520">
    <property type="entry name" value="HHH_5"/>
    <property type="match status" value="1"/>
</dbReference>
<dbReference type="PROSITE" id="PS01055">
    <property type="entry name" value="DNA_LIGASE_N1"/>
    <property type="match status" value="1"/>
</dbReference>
<evidence type="ECO:0000256" key="9">
    <source>
        <dbReference type="ARBA" id="ARBA00023204"/>
    </source>
</evidence>
<dbReference type="CDD" id="cd00114">
    <property type="entry name" value="LIGANc"/>
    <property type="match status" value="1"/>
</dbReference>
<evidence type="ECO:0000256" key="12">
    <source>
        <dbReference type="RuleBase" id="RU000618"/>
    </source>
</evidence>
<evidence type="ECO:0000256" key="10">
    <source>
        <dbReference type="ARBA" id="ARBA00034005"/>
    </source>
</evidence>
<comment type="cofactor">
    <cofactor evidence="11">
        <name>Mg(2+)</name>
        <dbReference type="ChEBI" id="CHEBI:18420"/>
    </cofactor>
    <cofactor evidence="11">
        <name>Mn(2+)</name>
        <dbReference type="ChEBI" id="CHEBI:29035"/>
    </cofactor>
</comment>
<keyword evidence="11" id="KW-0464">Manganese</keyword>
<feature type="domain" description="BRCT" evidence="13">
    <location>
        <begin position="694"/>
        <end position="764"/>
    </location>
</feature>
<name>A0ABS0AWB9_9GAMM</name>
<dbReference type="InterPro" id="IPR013839">
    <property type="entry name" value="DNAligase_adenylation"/>
</dbReference>
<organism evidence="14 15">
    <name type="scientific">Alloalcanivorax profundimaris</name>
    <dbReference type="NCBI Taxonomy" id="2735259"/>
    <lineage>
        <taxon>Bacteria</taxon>
        <taxon>Pseudomonadati</taxon>
        <taxon>Pseudomonadota</taxon>
        <taxon>Gammaproteobacteria</taxon>
        <taxon>Oceanospirillales</taxon>
        <taxon>Alcanivoracaceae</taxon>
        <taxon>Alloalcanivorax</taxon>
    </lineage>
</organism>
<dbReference type="InterPro" id="IPR012340">
    <property type="entry name" value="NA-bd_OB-fold"/>
</dbReference>
<evidence type="ECO:0000256" key="8">
    <source>
        <dbReference type="ARBA" id="ARBA00023027"/>
    </source>
</evidence>
<reference evidence="14 15" key="1">
    <citation type="submission" date="2012-09" db="EMBL/GenBank/DDBJ databases">
        <title>Genome Sequence of alkane-degrading Bacterium Alcanivorax sp. 521-1.</title>
        <authorList>
            <person name="Lai Q."/>
            <person name="Shao Z."/>
        </authorList>
    </citation>
    <scope>NUCLEOTIDE SEQUENCE [LARGE SCALE GENOMIC DNA]</scope>
    <source>
        <strain evidence="14 15">521-1</strain>
    </source>
</reference>
<dbReference type="PROSITE" id="PS01056">
    <property type="entry name" value="DNA_LIGASE_N2"/>
    <property type="match status" value="1"/>
</dbReference>
<dbReference type="SUPFAM" id="SSF47781">
    <property type="entry name" value="RuvA domain 2-like"/>
    <property type="match status" value="1"/>
</dbReference>
<dbReference type="Gene3D" id="3.30.470.30">
    <property type="entry name" value="DNA ligase/mRNA capping enzyme"/>
    <property type="match status" value="1"/>
</dbReference>
<comment type="catalytic activity">
    <reaction evidence="10 11 12">
        <text>NAD(+) + (deoxyribonucleotide)n-3'-hydroxyl + 5'-phospho-(deoxyribonucleotide)m = (deoxyribonucleotide)n+m + AMP + beta-nicotinamide D-nucleotide.</text>
        <dbReference type="EC" id="6.5.1.2"/>
    </reaction>
</comment>
<feature type="binding site" evidence="11">
    <location>
        <position position="437"/>
    </location>
    <ligand>
        <name>Zn(2+)</name>
        <dbReference type="ChEBI" id="CHEBI:29105"/>
    </ligand>
</feature>
<dbReference type="SMART" id="SM00532">
    <property type="entry name" value="LIGANc"/>
    <property type="match status" value="1"/>
</dbReference>